<keyword evidence="1" id="KW-0805">Transcription regulation</keyword>
<dbReference type="InterPro" id="IPR011075">
    <property type="entry name" value="TetR_C"/>
</dbReference>
<dbReference type="PRINTS" id="PR00455">
    <property type="entry name" value="HTHTETR"/>
</dbReference>
<dbReference type="Gene3D" id="1.10.357.10">
    <property type="entry name" value="Tetracycline Repressor, domain 2"/>
    <property type="match status" value="1"/>
</dbReference>
<organism evidence="6 7">
    <name type="scientific">Kibdelosporangium aridum</name>
    <dbReference type="NCBI Taxonomy" id="2030"/>
    <lineage>
        <taxon>Bacteria</taxon>
        <taxon>Bacillati</taxon>
        <taxon>Actinomycetota</taxon>
        <taxon>Actinomycetes</taxon>
        <taxon>Pseudonocardiales</taxon>
        <taxon>Pseudonocardiaceae</taxon>
        <taxon>Kibdelosporangium</taxon>
    </lineage>
</organism>
<dbReference type="PROSITE" id="PS50977">
    <property type="entry name" value="HTH_TETR_2"/>
    <property type="match status" value="1"/>
</dbReference>
<dbReference type="GO" id="GO:0003677">
    <property type="term" value="F:DNA binding"/>
    <property type="evidence" value="ECO:0007669"/>
    <property type="project" value="UniProtKB-UniRule"/>
</dbReference>
<dbReference type="PANTHER" id="PTHR47506:SF6">
    <property type="entry name" value="HTH-TYPE TRANSCRIPTIONAL REPRESSOR NEMR"/>
    <property type="match status" value="1"/>
</dbReference>
<feature type="DNA-binding region" description="H-T-H motif" evidence="4">
    <location>
        <begin position="27"/>
        <end position="46"/>
    </location>
</feature>
<evidence type="ECO:0000256" key="2">
    <source>
        <dbReference type="ARBA" id="ARBA00023125"/>
    </source>
</evidence>
<feature type="domain" description="HTH tetR-type" evidence="5">
    <location>
        <begin position="4"/>
        <end position="64"/>
    </location>
</feature>
<keyword evidence="3" id="KW-0804">Transcription</keyword>
<evidence type="ECO:0000313" key="6">
    <source>
        <dbReference type="EMBL" id="SMD17670.1"/>
    </source>
</evidence>
<dbReference type="OrthoDB" id="4541465at2"/>
<evidence type="ECO:0000256" key="4">
    <source>
        <dbReference type="PROSITE-ProRule" id="PRU00335"/>
    </source>
</evidence>
<dbReference type="EMBL" id="FWXV01000005">
    <property type="protein sequence ID" value="SMD17670.1"/>
    <property type="molecule type" value="Genomic_DNA"/>
</dbReference>
<proteinExistence type="predicted"/>
<dbReference type="Pfam" id="PF16925">
    <property type="entry name" value="TetR_C_13"/>
    <property type="match status" value="1"/>
</dbReference>
<evidence type="ECO:0000256" key="3">
    <source>
        <dbReference type="ARBA" id="ARBA00023163"/>
    </source>
</evidence>
<name>A0A1W2F6W3_KIBAR</name>
<accession>A0A1W2F6W3</accession>
<sequence>MPRASVREVIVETAVQEIHKYGYAACSVDTITKAAGVPKGSFYNHFKSKEDLGAEVVRRYATESEWHRSTPGLSPVEQLRARFTTMADLLAGNDFTRGCLIGNMAAERADHSDIIRTQVAISLGTWSDSIVQAIKEAQAAGEVGADLDADRLGRFVLNAWEGTLLRVKADKNTQPLDDFFTVVFDTILR</sequence>
<dbReference type="Pfam" id="PF00440">
    <property type="entry name" value="TetR_N"/>
    <property type="match status" value="1"/>
</dbReference>
<evidence type="ECO:0000259" key="5">
    <source>
        <dbReference type="PROSITE" id="PS50977"/>
    </source>
</evidence>
<dbReference type="SUPFAM" id="SSF48498">
    <property type="entry name" value="Tetracyclin repressor-like, C-terminal domain"/>
    <property type="match status" value="1"/>
</dbReference>
<dbReference type="AlphaFoldDB" id="A0A1W2F6W3"/>
<reference evidence="6 7" key="1">
    <citation type="submission" date="2017-04" db="EMBL/GenBank/DDBJ databases">
        <authorList>
            <person name="Afonso C.L."/>
            <person name="Miller P.J."/>
            <person name="Scott M.A."/>
            <person name="Spackman E."/>
            <person name="Goraichik I."/>
            <person name="Dimitrov K.M."/>
            <person name="Suarez D.L."/>
            <person name="Swayne D.E."/>
        </authorList>
    </citation>
    <scope>NUCLEOTIDE SEQUENCE [LARGE SCALE GENOMIC DNA]</scope>
    <source>
        <strain evidence="6 7">DSM 43828</strain>
    </source>
</reference>
<keyword evidence="2 4" id="KW-0238">DNA-binding</keyword>
<dbReference type="InterPro" id="IPR009057">
    <property type="entry name" value="Homeodomain-like_sf"/>
</dbReference>
<dbReference type="Proteomes" id="UP000192674">
    <property type="component" value="Unassembled WGS sequence"/>
</dbReference>
<dbReference type="RefSeq" id="WP_143446635.1">
    <property type="nucleotide sequence ID" value="NZ_FWXV01000005.1"/>
</dbReference>
<protein>
    <submittedName>
        <fullName evidence="6">Transcriptional regulator, TetR family</fullName>
    </submittedName>
</protein>
<keyword evidence="7" id="KW-1185">Reference proteome</keyword>
<dbReference type="SUPFAM" id="SSF46689">
    <property type="entry name" value="Homeodomain-like"/>
    <property type="match status" value="1"/>
</dbReference>
<dbReference type="InterPro" id="IPR036271">
    <property type="entry name" value="Tet_transcr_reg_TetR-rel_C_sf"/>
</dbReference>
<dbReference type="PANTHER" id="PTHR47506">
    <property type="entry name" value="TRANSCRIPTIONAL REGULATORY PROTEIN"/>
    <property type="match status" value="1"/>
</dbReference>
<evidence type="ECO:0000313" key="7">
    <source>
        <dbReference type="Proteomes" id="UP000192674"/>
    </source>
</evidence>
<dbReference type="InterPro" id="IPR001647">
    <property type="entry name" value="HTH_TetR"/>
</dbReference>
<evidence type="ECO:0000256" key="1">
    <source>
        <dbReference type="ARBA" id="ARBA00023015"/>
    </source>
</evidence>
<gene>
    <name evidence="6" type="ORF">SAMN05661093_05607</name>
</gene>